<dbReference type="Pfam" id="PF13460">
    <property type="entry name" value="NAD_binding_10"/>
    <property type="match status" value="1"/>
</dbReference>
<dbReference type="Gene3D" id="3.40.50.720">
    <property type="entry name" value="NAD(P)-binding Rossmann-like Domain"/>
    <property type="match status" value="1"/>
</dbReference>
<name>A0A151Z459_TIELA</name>
<protein>
    <recommendedName>
        <fullName evidence="1">NAD(P)-binding domain-containing protein</fullName>
    </recommendedName>
</protein>
<dbReference type="EMBL" id="LODT01000048">
    <property type="protein sequence ID" value="KYQ88750.1"/>
    <property type="molecule type" value="Genomic_DNA"/>
</dbReference>
<accession>A0A151Z459</accession>
<evidence type="ECO:0000313" key="3">
    <source>
        <dbReference type="Proteomes" id="UP000076078"/>
    </source>
</evidence>
<dbReference type="PANTHER" id="PTHR12126:SF11">
    <property type="entry name" value="NADH DEHYDROGENASE [UBIQUINONE] 1 ALPHA SUBCOMPLEX SUBUNIT 9, MITOCHONDRIAL"/>
    <property type="match status" value="1"/>
</dbReference>
<reference evidence="2 3" key="1">
    <citation type="submission" date="2015-12" db="EMBL/GenBank/DDBJ databases">
        <title>Dictyostelia acquired genes for synthesis and detection of signals that induce cell-type specialization by lateral gene transfer from prokaryotes.</title>
        <authorList>
            <person name="Gloeckner G."/>
            <person name="Schaap P."/>
        </authorList>
    </citation>
    <scope>NUCLEOTIDE SEQUENCE [LARGE SCALE GENOMIC DNA]</scope>
    <source>
        <strain evidence="2 3">TK</strain>
    </source>
</reference>
<evidence type="ECO:0000313" key="2">
    <source>
        <dbReference type="EMBL" id="KYQ88750.1"/>
    </source>
</evidence>
<dbReference type="Proteomes" id="UP000076078">
    <property type="component" value="Unassembled WGS sequence"/>
</dbReference>
<proteinExistence type="predicted"/>
<dbReference type="SUPFAM" id="SSF51735">
    <property type="entry name" value="NAD(P)-binding Rossmann-fold domains"/>
    <property type="match status" value="1"/>
</dbReference>
<sequence>MKIAIIGGTGLIGSKVVKNLIALGHDVLAASPKSGVNAVTGEGLDIALKDVDVVVDVANSPASEWQDDKVMHFFKNGSENLLAAEKKHGVKYHVALSVVGTDRLQDSGYFRAKKVQEDLIKKSGIPYTIVQATQFFEFVGGIAQGYTKDDKVVSPTALIQPIASDDVAKAMTDATVMGATNSVIEVGGPDKFKLDDLLRIYFSALNIKKEVIGSPGLTYFGAPFNDQTLCTKDGSKVGAHKYVNWISKPENQK</sequence>
<evidence type="ECO:0000259" key="1">
    <source>
        <dbReference type="Pfam" id="PF13460"/>
    </source>
</evidence>
<gene>
    <name evidence="2" type="ORF">DLAC_10781</name>
</gene>
<dbReference type="AlphaFoldDB" id="A0A151Z459"/>
<dbReference type="InterPro" id="IPR051207">
    <property type="entry name" value="ComplexI_NDUFA9_subunit"/>
</dbReference>
<keyword evidence="3" id="KW-1185">Reference proteome</keyword>
<dbReference type="InterPro" id="IPR016040">
    <property type="entry name" value="NAD(P)-bd_dom"/>
</dbReference>
<dbReference type="PANTHER" id="PTHR12126">
    <property type="entry name" value="NADH-UBIQUINONE OXIDOREDUCTASE 39 KDA SUBUNIT-RELATED"/>
    <property type="match status" value="1"/>
</dbReference>
<dbReference type="GO" id="GO:0044877">
    <property type="term" value="F:protein-containing complex binding"/>
    <property type="evidence" value="ECO:0007669"/>
    <property type="project" value="TreeGrafter"/>
</dbReference>
<feature type="domain" description="NAD(P)-binding" evidence="1">
    <location>
        <begin position="7"/>
        <end position="174"/>
    </location>
</feature>
<dbReference type="OrthoDB" id="9997102at2759"/>
<comment type="caution">
    <text evidence="2">The sequence shown here is derived from an EMBL/GenBank/DDBJ whole genome shotgun (WGS) entry which is preliminary data.</text>
</comment>
<dbReference type="InterPro" id="IPR036291">
    <property type="entry name" value="NAD(P)-bd_dom_sf"/>
</dbReference>
<dbReference type="InParanoid" id="A0A151Z459"/>
<organism evidence="2 3">
    <name type="scientific">Tieghemostelium lacteum</name>
    <name type="common">Slime mold</name>
    <name type="synonym">Dictyostelium lacteum</name>
    <dbReference type="NCBI Taxonomy" id="361077"/>
    <lineage>
        <taxon>Eukaryota</taxon>
        <taxon>Amoebozoa</taxon>
        <taxon>Evosea</taxon>
        <taxon>Eumycetozoa</taxon>
        <taxon>Dictyostelia</taxon>
        <taxon>Dictyosteliales</taxon>
        <taxon>Raperosteliaceae</taxon>
        <taxon>Tieghemostelium</taxon>
    </lineage>
</organism>
<dbReference type="STRING" id="361077.A0A151Z459"/>